<dbReference type="InterPro" id="IPR052754">
    <property type="entry name" value="NTPase_KAP_P-loop"/>
</dbReference>
<dbReference type="Gene3D" id="3.40.50.300">
    <property type="entry name" value="P-loop containing nucleotide triphosphate hydrolases"/>
    <property type="match status" value="1"/>
</dbReference>
<dbReference type="Proteomes" id="UP001069090">
    <property type="component" value="Unassembled WGS sequence"/>
</dbReference>
<comment type="caution">
    <text evidence="3">The sequence shown here is derived from an EMBL/GenBank/DDBJ whole genome shotgun (WGS) entry which is preliminary data.</text>
</comment>
<gene>
    <name evidence="3" type="ORF">O0V09_06090</name>
</gene>
<reference evidence="3 4" key="1">
    <citation type="submission" date="2022-12" db="EMBL/GenBank/DDBJ databases">
        <title>Dasania phycosphaerae sp. nov., isolated from particulate material of the south coast of Korea.</title>
        <authorList>
            <person name="Jiang Y."/>
        </authorList>
    </citation>
    <scope>NUCLEOTIDE SEQUENCE [LARGE SCALE GENOMIC DNA]</scope>
    <source>
        <strain evidence="3 4">GY-19</strain>
    </source>
</reference>
<protein>
    <submittedName>
        <fullName evidence="3">P-loop NTPase fold protein</fullName>
    </submittedName>
</protein>
<dbReference type="AlphaFoldDB" id="A0A9J6RK81"/>
<keyword evidence="4" id="KW-1185">Reference proteome</keyword>
<dbReference type="PANTHER" id="PTHR22674">
    <property type="entry name" value="NTPASE, KAP FAMILY P-LOOP DOMAIN-CONTAINING 1"/>
    <property type="match status" value="1"/>
</dbReference>
<name>A0A9J6RK81_9GAMM</name>
<sequence length="620" mass="68664">MWTDNETDRDFLNFSTVAATVSEIIARANGQPVSIGVSGSWGVGKSSMIKLVQANLKNTDHNPDEKKYIFVEFNAWLYQGYDDAKAALMEVIARKLAEEAEQQQTAVGKTKDLLGRIDWLRAAKTTGGVAASLITGLPIGGLVGRVWDSGEALLDGEVTEEDLQSAKESGSEALREGNSLVKPKKRKSPPQEIEAIRSGFESSLEELDVTLVVLIDDLDRCLPETAISTLEALRLFLFLKNTAFVIAADTKMIRHSVKKHFHDMPDDQLVTNYFDKLIQIPIQVPKLGVQDIKAYLCMLYIDLSSIEQHEKDKLRERICRQLAETWKGARVDRQFLEGLSQELNIEIPVKLSTQIDLADRLAPLMSSETAIDANPRLIKRFLNAISIRLAIGNAQDIAIDEAVLTKILLLERCGSDDAYRKIATSCASNDEGLPSVLKDIEASLEEGKEIEWPSEFNTAFFKQWAASKPQLADIDIRGALYVSREHSPLLLSHEQLSSSGLEILRALKETPDMATALKDSINELATEDLNLIMDKLLEIAAREQSWGAPDILTACVVVGQSHKSVGKRFGAFLSERPSSQIEPSIVPKIAEEDWVDIPFDVWTNSDVSGPVKKAIQKSKK</sequence>
<evidence type="ECO:0000313" key="4">
    <source>
        <dbReference type="Proteomes" id="UP001069090"/>
    </source>
</evidence>
<dbReference type="RefSeq" id="WP_258330915.1">
    <property type="nucleotide sequence ID" value="NZ_JAPTGG010000004.1"/>
</dbReference>
<dbReference type="EMBL" id="JAPTGG010000004">
    <property type="protein sequence ID" value="MCZ0864761.1"/>
    <property type="molecule type" value="Genomic_DNA"/>
</dbReference>
<dbReference type="InterPro" id="IPR027417">
    <property type="entry name" value="P-loop_NTPase"/>
</dbReference>
<proteinExistence type="predicted"/>
<evidence type="ECO:0000313" key="3">
    <source>
        <dbReference type="EMBL" id="MCZ0864761.1"/>
    </source>
</evidence>
<feature type="domain" description="KAP NTPase" evidence="2">
    <location>
        <begin position="15"/>
        <end position="389"/>
    </location>
</feature>
<dbReference type="SUPFAM" id="SSF52540">
    <property type="entry name" value="P-loop containing nucleoside triphosphate hydrolases"/>
    <property type="match status" value="1"/>
</dbReference>
<accession>A0A9J6RK81</accession>
<dbReference type="PANTHER" id="PTHR22674:SF6">
    <property type="entry name" value="NTPASE KAP FAMILY P-LOOP DOMAIN-CONTAINING PROTEIN 1"/>
    <property type="match status" value="1"/>
</dbReference>
<evidence type="ECO:0000259" key="2">
    <source>
        <dbReference type="Pfam" id="PF07693"/>
    </source>
</evidence>
<organism evidence="3 4">
    <name type="scientific">Dasania phycosphaerae</name>
    <dbReference type="NCBI Taxonomy" id="2950436"/>
    <lineage>
        <taxon>Bacteria</taxon>
        <taxon>Pseudomonadati</taxon>
        <taxon>Pseudomonadota</taxon>
        <taxon>Gammaproteobacteria</taxon>
        <taxon>Cellvibrionales</taxon>
        <taxon>Spongiibacteraceae</taxon>
        <taxon>Dasania</taxon>
    </lineage>
</organism>
<evidence type="ECO:0000256" key="1">
    <source>
        <dbReference type="SAM" id="MobiDB-lite"/>
    </source>
</evidence>
<dbReference type="InterPro" id="IPR011646">
    <property type="entry name" value="KAP_P-loop"/>
</dbReference>
<dbReference type="Pfam" id="PF07693">
    <property type="entry name" value="KAP_NTPase"/>
    <property type="match status" value="1"/>
</dbReference>
<feature type="region of interest" description="Disordered" evidence="1">
    <location>
        <begin position="159"/>
        <end position="191"/>
    </location>
</feature>